<organism evidence="1 2">
    <name type="scientific">Lacinutrix iliipiscaria</name>
    <dbReference type="NCBI Taxonomy" id="1230532"/>
    <lineage>
        <taxon>Bacteria</taxon>
        <taxon>Pseudomonadati</taxon>
        <taxon>Bacteroidota</taxon>
        <taxon>Flavobacteriia</taxon>
        <taxon>Flavobacteriales</taxon>
        <taxon>Flavobacteriaceae</taxon>
        <taxon>Lacinutrix</taxon>
    </lineage>
</organism>
<dbReference type="RefSeq" id="WP_183487148.1">
    <property type="nucleotide sequence ID" value="NZ_JBHUOV010000001.1"/>
</dbReference>
<reference evidence="2" key="1">
    <citation type="journal article" date="2019" name="Int. J. Syst. Evol. Microbiol.">
        <title>The Global Catalogue of Microorganisms (GCM) 10K type strain sequencing project: providing services to taxonomists for standard genome sequencing and annotation.</title>
        <authorList>
            <consortium name="The Broad Institute Genomics Platform"/>
            <consortium name="The Broad Institute Genome Sequencing Center for Infectious Disease"/>
            <person name="Wu L."/>
            <person name="Ma J."/>
        </authorList>
    </citation>
    <scope>NUCLEOTIDE SEQUENCE [LARGE SCALE GENOMIC DNA]</scope>
    <source>
        <strain evidence="2">KCTC 32141</strain>
    </source>
</reference>
<gene>
    <name evidence="1" type="ORF">ACFS5M_07030</name>
</gene>
<evidence type="ECO:0000313" key="2">
    <source>
        <dbReference type="Proteomes" id="UP001597533"/>
    </source>
</evidence>
<sequence>MAIYDDLHHLIDEQFNDFSGRGLSWNCCPFYCIFVIIDELRLTLSCASLSEFPNSFFILPLEKLTTNDKVL</sequence>
<proteinExistence type="predicted"/>
<dbReference type="EMBL" id="JBHUOV010000001">
    <property type="protein sequence ID" value="MFD2823418.1"/>
    <property type="molecule type" value="Genomic_DNA"/>
</dbReference>
<dbReference type="Proteomes" id="UP001597533">
    <property type="component" value="Unassembled WGS sequence"/>
</dbReference>
<protein>
    <submittedName>
        <fullName evidence="1">Uncharacterized protein</fullName>
    </submittedName>
</protein>
<accession>A0ABW5WQ33</accession>
<keyword evidence="2" id="KW-1185">Reference proteome</keyword>
<evidence type="ECO:0000313" key="1">
    <source>
        <dbReference type="EMBL" id="MFD2823418.1"/>
    </source>
</evidence>
<comment type="caution">
    <text evidence="1">The sequence shown here is derived from an EMBL/GenBank/DDBJ whole genome shotgun (WGS) entry which is preliminary data.</text>
</comment>
<name>A0ABW5WQ33_9FLAO</name>